<reference evidence="11 12" key="1">
    <citation type="submission" date="2025-04" db="UniProtKB">
        <authorList>
            <consortium name="RefSeq"/>
        </authorList>
    </citation>
    <scope>IDENTIFICATION</scope>
    <source>
        <strain evidence="11 12">15085-1641.00</strain>
        <tissue evidence="11 12">Whole body</tissue>
    </source>
</reference>
<evidence type="ECO:0000256" key="4">
    <source>
        <dbReference type="ARBA" id="ARBA00022692"/>
    </source>
</evidence>
<dbReference type="InterPro" id="IPR004686">
    <property type="entry name" value="Mtc"/>
</dbReference>
<keyword evidence="8 9" id="KW-0472">Membrane</keyword>
<protein>
    <recommendedName>
        <fullName evidence="9">Sidoreflexin</fullName>
    </recommendedName>
</protein>
<name>A0A6J1L3A6_DROHY</name>
<evidence type="ECO:0000313" key="12">
    <source>
        <dbReference type="RefSeq" id="XP_023160126.2"/>
    </source>
</evidence>
<dbReference type="RefSeq" id="XP_023160129.2">
    <property type="nucleotide sequence ID" value="XM_023304361.2"/>
</dbReference>
<evidence type="ECO:0000256" key="6">
    <source>
        <dbReference type="ARBA" id="ARBA00022989"/>
    </source>
</evidence>
<evidence type="ECO:0000256" key="3">
    <source>
        <dbReference type="ARBA" id="ARBA00022448"/>
    </source>
</evidence>
<organism evidence="10 11">
    <name type="scientific">Drosophila hydei</name>
    <name type="common">Fruit fly</name>
    <dbReference type="NCBI Taxonomy" id="7224"/>
    <lineage>
        <taxon>Eukaryota</taxon>
        <taxon>Metazoa</taxon>
        <taxon>Ecdysozoa</taxon>
        <taxon>Arthropoda</taxon>
        <taxon>Hexapoda</taxon>
        <taxon>Insecta</taxon>
        <taxon>Pterygota</taxon>
        <taxon>Neoptera</taxon>
        <taxon>Endopterygota</taxon>
        <taxon>Diptera</taxon>
        <taxon>Brachycera</taxon>
        <taxon>Muscomorpha</taxon>
        <taxon>Ephydroidea</taxon>
        <taxon>Drosophilidae</taxon>
        <taxon>Drosophila</taxon>
    </lineage>
</organism>
<gene>
    <name evidence="11 12 13 14" type="primary">LOC111592264</name>
</gene>
<feature type="transmembrane region" description="Helical" evidence="9">
    <location>
        <begin position="99"/>
        <end position="120"/>
    </location>
</feature>
<dbReference type="NCBIfam" id="TIGR00798">
    <property type="entry name" value="mtc"/>
    <property type="match status" value="1"/>
</dbReference>
<dbReference type="RefSeq" id="XP_023160126.2">
    <property type="nucleotide sequence ID" value="XM_023304358.2"/>
</dbReference>
<dbReference type="OrthoDB" id="6608471at2759"/>
<dbReference type="KEGG" id="dhe:111592264"/>
<evidence type="ECO:0000256" key="2">
    <source>
        <dbReference type="ARBA" id="ARBA00005974"/>
    </source>
</evidence>
<evidence type="ECO:0000256" key="7">
    <source>
        <dbReference type="ARBA" id="ARBA00023128"/>
    </source>
</evidence>
<evidence type="ECO:0000313" key="14">
    <source>
        <dbReference type="RefSeq" id="XP_023160129.2"/>
    </source>
</evidence>
<evidence type="ECO:0000256" key="9">
    <source>
        <dbReference type="RuleBase" id="RU362000"/>
    </source>
</evidence>
<evidence type="ECO:0000256" key="8">
    <source>
        <dbReference type="ARBA" id="ARBA00023136"/>
    </source>
</evidence>
<evidence type="ECO:0000313" key="13">
    <source>
        <dbReference type="RefSeq" id="XP_023160127.2"/>
    </source>
</evidence>
<evidence type="ECO:0000313" key="11">
    <source>
        <dbReference type="RefSeq" id="XP_023160125.2"/>
    </source>
</evidence>
<proteinExistence type="inferred from homology"/>
<dbReference type="RefSeq" id="XP_023160125.2">
    <property type="nucleotide sequence ID" value="XM_023304357.2"/>
</dbReference>
<dbReference type="GO" id="GO:0140300">
    <property type="term" value="P:serine import into mitochondrion"/>
    <property type="evidence" value="ECO:0007669"/>
    <property type="project" value="TreeGrafter"/>
</dbReference>
<dbReference type="GO" id="GO:0015075">
    <property type="term" value="F:monoatomic ion transmembrane transporter activity"/>
    <property type="evidence" value="ECO:0007669"/>
    <property type="project" value="InterPro"/>
</dbReference>
<sequence length="325" mass="36042">MAEKSLTDVESLFDLKSFTSRFQYYAWMTDPRTVLVSSDRLLQAKQIVESYRAGEQSPKLTPADMKYNLKLYSSAFHPDSGELQNFAGRMSFQVPGGMLITGGMLAFYRTVPAVVLWQFLNQSFNAIVNYTNRNANSPTSVTQLGLAFVSATGAALVAAIGCKNYWAKRATPLLQRYVPFAAVAAANCVNIPFMRQNEILNGIDVKNADGEIVGQSRLAAIKGISEVIISRITMAAPGMLLLPVVMERLEKLPAYKRIKWINAPFQTIMVGCFLCFMVPTACAIFPQQCSLDSKTMSTFEPELYKDMVKRTGGNVPERVYFNKGL</sequence>
<keyword evidence="3" id="KW-0813">Transport</keyword>
<feature type="transmembrane region" description="Helical" evidence="9">
    <location>
        <begin position="228"/>
        <end position="246"/>
    </location>
</feature>
<dbReference type="CTD" id="118980"/>
<accession>A0A6J1L3A6</accession>
<comment type="subcellular location">
    <subcellularLocation>
        <location evidence="1 9">Mitochondrion membrane</location>
        <topology evidence="1 9">Multi-pass membrane protein</topology>
    </subcellularLocation>
</comment>
<feature type="transmembrane region" description="Helical" evidence="9">
    <location>
        <begin position="267"/>
        <end position="286"/>
    </location>
</feature>
<evidence type="ECO:0000313" key="10">
    <source>
        <dbReference type="Proteomes" id="UP000504633"/>
    </source>
</evidence>
<dbReference type="GO" id="GO:0005743">
    <property type="term" value="C:mitochondrial inner membrane"/>
    <property type="evidence" value="ECO:0007669"/>
    <property type="project" value="TreeGrafter"/>
</dbReference>
<feature type="transmembrane region" description="Helical" evidence="9">
    <location>
        <begin position="140"/>
        <end position="162"/>
    </location>
</feature>
<keyword evidence="7 9" id="KW-0496">Mitochondrion</keyword>
<dbReference type="Proteomes" id="UP000504633">
    <property type="component" value="Unplaced"/>
</dbReference>
<keyword evidence="5" id="KW-0029">Amino-acid transport</keyword>
<evidence type="ECO:0000256" key="5">
    <source>
        <dbReference type="ARBA" id="ARBA00022970"/>
    </source>
</evidence>
<dbReference type="Pfam" id="PF03820">
    <property type="entry name" value="SFXNs"/>
    <property type="match status" value="1"/>
</dbReference>
<comment type="similarity">
    <text evidence="2 9">Belongs to the sideroflexin family.</text>
</comment>
<keyword evidence="4 9" id="KW-0812">Transmembrane</keyword>
<evidence type="ECO:0000256" key="1">
    <source>
        <dbReference type="ARBA" id="ARBA00004225"/>
    </source>
</evidence>
<dbReference type="PANTHER" id="PTHR11153:SF14">
    <property type="entry name" value="SIDEROFLEXIN-2"/>
    <property type="match status" value="1"/>
</dbReference>
<dbReference type="AlphaFoldDB" id="A0A6J1L3A6"/>
<keyword evidence="6 9" id="KW-1133">Transmembrane helix</keyword>
<keyword evidence="10" id="KW-1185">Reference proteome</keyword>
<dbReference type="PANTHER" id="PTHR11153">
    <property type="entry name" value="SIDEROFLEXIN"/>
    <property type="match status" value="1"/>
</dbReference>
<dbReference type="OMA" id="LQRYVPF"/>
<dbReference type="RefSeq" id="XP_023160127.2">
    <property type="nucleotide sequence ID" value="XM_023304359.2"/>
</dbReference>
<dbReference type="GeneID" id="111592264"/>